<dbReference type="EMBL" id="BAABCJ010000002">
    <property type="protein sequence ID" value="GAA3702914.1"/>
    <property type="molecule type" value="Genomic_DNA"/>
</dbReference>
<dbReference type="InterPro" id="IPR011059">
    <property type="entry name" value="Metal-dep_hydrolase_composite"/>
</dbReference>
<name>A0ABP7DD93_9MICC</name>
<accession>A0ABP7DD93</accession>
<evidence type="ECO:0000313" key="2">
    <source>
        <dbReference type="EMBL" id="GAA3702914.1"/>
    </source>
</evidence>
<evidence type="ECO:0000313" key="3">
    <source>
        <dbReference type="Proteomes" id="UP001501536"/>
    </source>
</evidence>
<dbReference type="SUPFAM" id="SSF51338">
    <property type="entry name" value="Composite domain of metallo-dependent hydrolases"/>
    <property type="match status" value="1"/>
</dbReference>
<keyword evidence="3" id="KW-1185">Reference proteome</keyword>
<dbReference type="RefSeq" id="WP_344882513.1">
    <property type="nucleotide sequence ID" value="NZ_BAABCJ010000002.1"/>
</dbReference>
<dbReference type="Gene3D" id="3.10.310.70">
    <property type="match status" value="1"/>
</dbReference>
<dbReference type="Pfam" id="PF07969">
    <property type="entry name" value="Amidohydro_3"/>
    <property type="match status" value="1"/>
</dbReference>
<protein>
    <submittedName>
        <fullName evidence="2">Amidohydrolase</fullName>
    </submittedName>
</protein>
<dbReference type="InterPro" id="IPR013108">
    <property type="entry name" value="Amidohydro_3"/>
</dbReference>
<evidence type="ECO:0000259" key="1">
    <source>
        <dbReference type="Pfam" id="PF07969"/>
    </source>
</evidence>
<dbReference type="Gene3D" id="3.20.20.140">
    <property type="entry name" value="Metal-dependent hydrolases"/>
    <property type="match status" value="1"/>
</dbReference>
<proteinExistence type="predicted"/>
<dbReference type="InterPro" id="IPR032466">
    <property type="entry name" value="Metal_Hydrolase"/>
</dbReference>
<dbReference type="InterPro" id="IPR033932">
    <property type="entry name" value="YtcJ-like"/>
</dbReference>
<comment type="caution">
    <text evidence="2">The sequence shown here is derived from an EMBL/GenBank/DDBJ whole genome shotgun (WGS) entry which is preliminary data.</text>
</comment>
<dbReference type="CDD" id="cd01300">
    <property type="entry name" value="YtcJ_like"/>
    <property type="match status" value="1"/>
</dbReference>
<sequence>MEPTLYRNARIFTAEPGSDRPTADAMLVQDGVLLALGSEADVAEAAGLAGAEQHKLEQRTLEQRTAEQRTVGLRTVDLAGRVVVPGFIDAHTHVMMMGEALGKVELTSAKDLEEIQERLTAARAEDPAAERLLGRGWLFDSVPGGAPTAAMLDAVVPDVPVYLDANDLHSCWVNSAALAELGITDGTPDPIGGRIVRDADGHATGLLLETAATQTVWPLLESRTTDEDRDAALERAFEAYLAAGVTGAVDMAFGEADLAAVERAIDRHGGRLPIRLAAHWLIDNHGDAERNSAQLRRAAELAGRDFGGSFRVVGVKFISDGVIDACTAALGAPYTDGSNADPIWPADDLRPAVLEADRLGLQIAIHAIGDAASSNALDALEAAAAGNPSWGRRHRIEHLEYAAEGTAERLAALGLTASMQPVHTDPALRANWDAMLGADRAARGFAWPEYEAAGALLAFSTDAPTAPHEALANMYVATTRRSALDRSLAAVEPQFALSLGRAIGHATRDAAASVGDSATRGRLAPGYAADFAVLAGDPFADGPEALLDTGVAATFVDGREVHTAERAGV</sequence>
<dbReference type="PANTHER" id="PTHR22642">
    <property type="entry name" value="IMIDAZOLONEPROPIONASE"/>
    <property type="match status" value="1"/>
</dbReference>
<dbReference type="PANTHER" id="PTHR22642:SF20">
    <property type="entry name" value="AMIDOHYDROLASE 3 DOMAIN-CONTAINING PROTEIN"/>
    <property type="match status" value="1"/>
</dbReference>
<reference evidence="3" key="1">
    <citation type="journal article" date="2019" name="Int. J. Syst. Evol. Microbiol.">
        <title>The Global Catalogue of Microorganisms (GCM) 10K type strain sequencing project: providing services to taxonomists for standard genome sequencing and annotation.</title>
        <authorList>
            <consortium name="The Broad Institute Genomics Platform"/>
            <consortium name="The Broad Institute Genome Sequencing Center for Infectious Disease"/>
            <person name="Wu L."/>
            <person name="Ma J."/>
        </authorList>
    </citation>
    <scope>NUCLEOTIDE SEQUENCE [LARGE SCALE GENOMIC DNA]</scope>
    <source>
        <strain evidence="3">JCM 16961</strain>
    </source>
</reference>
<feature type="domain" description="Amidohydrolase 3" evidence="1">
    <location>
        <begin position="74"/>
        <end position="562"/>
    </location>
</feature>
<dbReference type="SUPFAM" id="SSF51556">
    <property type="entry name" value="Metallo-dependent hydrolases"/>
    <property type="match status" value="1"/>
</dbReference>
<dbReference type="Proteomes" id="UP001501536">
    <property type="component" value="Unassembled WGS sequence"/>
</dbReference>
<dbReference type="Gene3D" id="2.30.40.10">
    <property type="entry name" value="Urease, subunit C, domain 1"/>
    <property type="match status" value="2"/>
</dbReference>
<gene>
    <name evidence="2" type="ORF">GCM10022377_15660</name>
</gene>
<organism evidence="2 3">
    <name type="scientific">Zhihengliuella alba</name>
    <dbReference type="NCBI Taxonomy" id="547018"/>
    <lineage>
        <taxon>Bacteria</taxon>
        <taxon>Bacillati</taxon>
        <taxon>Actinomycetota</taxon>
        <taxon>Actinomycetes</taxon>
        <taxon>Micrococcales</taxon>
        <taxon>Micrococcaceae</taxon>
        <taxon>Zhihengliuella</taxon>
    </lineage>
</organism>